<comment type="caution">
    <text evidence="2">The sequence shown here is derived from an EMBL/GenBank/DDBJ whole genome shotgun (WGS) entry which is preliminary data.</text>
</comment>
<dbReference type="AlphaFoldDB" id="A0A557ZY83"/>
<organism evidence="2 3">
    <name type="scientific">Amycolatopsis acidiphila</name>
    <dbReference type="NCBI Taxonomy" id="715473"/>
    <lineage>
        <taxon>Bacteria</taxon>
        <taxon>Bacillati</taxon>
        <taxon>Actinomycetota</taxon>
        <taxon>Actinomycetes</taxon>
        <taxon>Pseudonocardiales</taxon>
        <taxon>Pseudonocardiaceae</taxon>
        <taxon>Amycolatopsis</taxon>
    </lineage>
</organism>
<keyword evidence="3" id="KW-1185">Reference proteome</keyword>
<evidence type="ECO:0000313" key="2">
    <source>
        <dbReference type="EMBL" id="TVT16957.1"/>
    </source>
</evidence>
<accession>A0A557ZY83</accession>
<evidence type="ECO:0000313" key="3">
    <source>
        <dbReference type="Proteomes" id="UP000318578"/>
    </source>
</evidence>
<protein>
    <submittedName>
        <fullName evidence="2">Uncharacterized protein</fullName>
    </submittedName>
</protein>
<reference evidence="2 3" key="1">
    <citation type="submission" date="2019-07" db="EMBL/GenBank/DDBJ databases">
        <title>New species of Amycolatopsis and Streptomyces.</title>
        <authorList>
            <person name="Duangmal K."/>
            <person name="Teo W.F.A."/>
            <person name="Lipun K."/>
        </authorList>
    </citation>
    <scope>NUCLEOTIDE SEQUENCE [LARGE SCALE GENOMIC DNA]</scope>
    <source>
        <strain evidence="2 3">JCM 30562</strain>
    </source>
</reference>
<dbReference type="EMBL" id="VJZA01000091">
    <property type="protein sequence ID" value="TVT16957.1"/>
    <property type="molecule type" value="Genomic_DNA"/>
</dbReference>
<name>A0A557ZY83_9PSEU</name>
<feature type="compositionally biased region" description="Pro residues" evidence="1">
    <location>
        <begin position="35"/>
        <end position="56"/>
    </location>
</feature>
<proteinExistence type="predicted"/>
<feature type="compositionally biased region" description="Low complexity" evidence="1">
    <location>
        <begin position="1"/>
        <end position="12"/>
    </location>
</feature>
<dbReference type="Proteomes" id="UP000318578">
    <property type="component" value="Unassembled WGS sequence"/>
</dbReference>
<evidence type="ECO:0000256" key="1">
    <source>
        <dbReference type="SAM" id="MobiDB-lite"/>
    </source>
</evidence>
<gene>
    <name evidence="2" type="ORF">FNH06_33240</name>
</gene>
<dbReference type="RefSeq" id="WP_144643922.1">
    <property type="nucleotide sequence ID" value="NZ_BNAX01000023.1"/>
</dbReference>
<feature type="compositionally biased region" description="Pro residues" evidence="1">
    <location>
        <begin position="13"/>
        <end position="25"/>
    </location>
</feature>
<feature type="region of interest" description="Disordered" evidence="1">
    <location>
        <begin position="1"/>
        <end position="67"/>
    </location>
</feature>
<sequence length="189" mass="20059">MAARAGAAVAVAPPGPWQFGPPPPDPRWRATARFIPPPPAAPAPMNPPAPAAPSPGPTAEKLPNGSAFVAGPESAVAYVEKVVRVVQWADGTRHADEPERPETSAKPGLLDEVASAMNSDALRLIARANRARRVLQERNEAAPRQPGPVVVPEPNPILLSTGPLRSGHRRLWRAVRDELVAREVSFAGY</sequence>